<dbReference type="EMBL" id="QTSX02003709">
    <property type="protein sequence ID" value="KAJ9068620.1"/>
    <property type="molecule type" value="Genomic_DNA"/>
</dbReference>
<keyword evidence="2" id="KW-1185">Reference proteome</keyword>
<dbReference type="Proteomes" id="UP001165960">
    <property type="component" value="Unassembled WGS sequence"/>
</dbReference>
<evidence type="ECO:0000313" key="2">
    <source>
        <dbReference type="Proteomes" id="UP001165960"/>
    </source>
</evidence>
<proteinExistence type="predicted"/>
<name>A0ACC2T211_9FUNG</name>
<organism evidence="1 2">
    <name type="scientific">Entomophthora muscae</name>
    <dbReference type="NCBI Taxonomy" id="34485"/>
    <lineage>
        <taxon>Eukaryota</taxon>
        <taxon>Fungi</taxon>
        <taxon>Fungi incertae sedis</taxon>
        <taxon>Zoopagomycota</taxon>
        <taxon>Entomophthoromycotina</taxon>
        <taxon>Entomophthoromycetes</taxon>
        <taxon>Entomophthorales</taxon>
        <taxon>Entomophthoraceae</taxon>
        <taxon>Entomophthora</taxon>
    </lineage>
</organism>
<comment type="caution">
    <text evidence="1">The sequence shown here is derived from an EMBL/GenBank/DDBJ whole genome shotgun (WGS) entry which is preliminary data.</text>
</comment>
<accession>A0ACC2T211</accession>
<gene>
    <name evidence="1" type="ORF">DSO57_1026786</name>
</gene>
<sequence>MGRGEDLKSKGSDTPSLQYNQSPLLIIPLPACAPVPNPESSQTENFPAGKAPGWDKVQFHSSDGEGLSSAKAKEEEKGSADLIRGAELCQSTGL</sequence>
<evidence type="ECO:0000313" key="1">
    <source>
        <dbReference type="EMBL" id="KAJ9068620.1"/>
    </source>
</evidence>
<protein>
    <submittedName>
        <fullName evidence="1">Uncharacterized protein</fullName>
    </submittedName>
</protein>
<reference evidence="1" key="1">
    <citation type="submission" date="2022-04" db="EMBL/GenBank/DDBJ databases">
        <title>Genome of the entomopathogenic fungus Entomophthora muscae.</title>
        <authorList>
            <person name="Elya C."/>
            <person name="Lovett B.R."/>
            <person name="Lee E."/>
            <person name="Macias A.M."/>
            <person name="Hajek A.E."/>
            <person name="De Bivort B.L."/>
            <person name="Kasson M.T."/>
            <person name="De Fine Licht H.H."/>
            <person name="Stajich J.E."/>
        </authorList>
    </citation>
    <scope>NUCLEOTIDE SEQUENCE</scope>
    <source>
        <strain evidence="1">Berkeley</strain>
    </source>
</reference>